<evidence type="ECO:0000313" key="2">
    <source>
        <dbReference type="Proteomes" id="UP000597613"/>
    </source>
</evidence>
<dbReference type="Proteomes" id="UP000597613">
    <property type="component" value="Unassembled WGS sequence"/>
</dbReference>
<organism evidence="1 2">
    <name type="scientific">Sphingomonas albertensis</name>
    <dbReference type="NCBI Taxonomy" id="2762591"/>
    <lineage>
        <taxon>Bacteria</taxon>
        <taxon>Pseudomonadati</taxon>
        <taxon>Pseudomonadota</taxon>
        <taxon>Alphaproteobacteria</taxon>
        <taxon>Sphingomonadales</taxon>
        <taxon>Sphingomonadaceae</taxon>
        <taxon>Sphingomonas</taxon>
    </lineage>
</organism>
<protein>
    <recommendedName>
        <fullName evidence="3">Lipoprotein</fullName>
    </recommendedName>
</protein>
<keyword evidence="2" id="KW-1185">Reference proteome</keyword>
<dbReference type="EMBL" id="JACONT010000010">
    <property type="protein sequence ID" value="MBC3941379.1"/>
    <property type="molecule type" value="Genomic_DNA"/>
</dbReference>
<sequence length="186" mass="20508">MSAAGAIAAPRLPAGMEAQLPLGYEVLASARVSAGEPIRSFEIVAIGRKDEEALAKSGDAPARPLMIYERRSGRFFPVGRNDQVVLKADEGGQCDPFLDGDTPIATKGRYFTVQNGVACGQHWTDYITFRLDDRTGFVFDNERTESWTFNPSNDPNAEALVRDGPPRVFRDRPGHITAFSKWRPVH</sequence>
<reference evidence="1 2" key="1">
    <citation type="submission" date="2020-08" db="EMBL/GenBank/DDBJ databases">
        <title>Putative novel bacterial strains isolated from necrotic wheat leaf tissues caused by Xanthomonas translucens.</title>
        <authorList>
            <person name="Tambong J.T."/>
        </authorList>
    </citation>
    <scope>NUCLEOTIDE SEQUENCE [LARGE SCALE GENOMIC DNA]</scope>
    <source>
        <strain evidence="2">DOAB 1063</strain>
    </source>
</reference>
<name>A0ABR7ALP1_9SPHN</name>
<evidence type="ECO:0008006" key="3">
    <source>
        <dbReference type="Google" id="ProtNLM"/>
    </source>
</evidence>
<gene>
    <name evidence="1" type="ORF">H8S47_06715</name>
</gene>
<comment type="caution">
    <text evidence="1">The sequence shown here is derived from an EMBL/GenBank/DDBJ whole genome shotgun (WGS) entry which is preliminary data.</text>
</comment>
<evidence type="ECO:0000313" key="1">
    <source>
        <dbReference type="EMBL" id="MBC3941379.1"/>
    </source>
</evidence>
<proteinExistence type="predicted"/>
<dbReference type="RefSeq" id="WP_187503145.1">
    <property type="nucleotide sequence ID" value="NZ_JACONT010000010.1"/>
</dbReference>
<accession>A0ABR7ALP1</accession>